<evidence type="ECO:0000313" key="3">
    <source>
        <dbReference type="EMBL" id="MBD0849848.1"/>
    </source>
</evidence>
<comment type="similarity">
    <text evidence="1">Belongs to the short-chain dehydrogenases/reductases (SDR) family.</text>
</comment>
<dbReference type="PANTHER" id="PTHR24321">
    <property type="entry name" value="DEHYDROGENASES, SHORT CHAIN"/>
    <property type="match status" value="1"/>
</dbReference>
<evidence type="ECO:0000313" key="4">
    <source>
        <dbReference type="Proteomes" id="UP000598350"/>
    </source>
</evidence>
<evidence type="ECO:0000256" key="1">
    <source>
        <dbReference type="ARBA" id="ARBA00006484"/>
    </source>
</evidence>
<dbReference type="Proteomes" id="UP000598350">
    <property type="component" value="Unassembled WGS sequence"/>
</dbReference>
<organism evidence="3 4">
    <name type="scientific">Maribacter arenosus</name>
    <dbReference type="NCBI Taxonomy" id="1854708"/>
    <lineage>
        <taxon>Bacteria</taxon>
        <taxon>Pseudomonadati</taxon>
        <taxon>Bacteroidota</taxon>
        <taxon>Flavobacteriia</taxon>
        <taxon>Flavobacteriales</taxon>
        <taxon>Flavobacteriaceae</taxon>
        <taxon>Maribacter</taxon>
    </lineage>
</organism>
<dbReference type="Gene3D" id="3.40.50.720">
    <property type="entry name" value="NAD(P)-binding Rossmann-like Domain"/>
    <property type="match status" value="1"/>
</dbReference>
<accession>A0ABR7V832</accession>
<comment type="caution">
    <text evidence="3">The sequence shown here is derived from an EMBL/GenBank/DDBJ whole genome shotgun (WGS) entry which is preliminary data.</text>
</comment>
<dbReference type="SUPFAM" id="SSF51735">
    <property type="entry name" value="NAD(P)-binding Rossmann-fold domains"/>
    <property type="match status" value="1"/>
</dbReference>
<dbReference type="InterPro" id="IPR036291">
    <property type="entry name" value="NAD(P)-bd_dom_sf"/>
</dbReference>
<dbReference type="CDD" id="cd05233">
    <property type="entry name" value="SDR_c"/>
    <property type="match status" value="1"/>
</dbReference>
<gene>
    <name evidence="3" type="ORF">HPE63_04135</name>
</gene>
<sequence length="240" mass="26470">MNILITGGGSGLGEAITRVLAKDATNTIYFTFSNSEKNARKLIMDFSNTKSIKCDFKKESEVDSLVNTIGSLNIDVLINNAYHDNATRTHFYKIPQEDFTTDFNNNIIPTIRIAQAAIALFRKKKSGKLITVLTSGLANTPPLGWACYTANKAYLGSLVKSWASENIKFNITSNAVSPSFMQTSLTSEIDHRIIDQMIADHPLKKLLTVEEVAETILFLTKASSHINGVDILMNHGINIK</sequence>
<reference evidence="3 4" key="1">
    <citation type="submission" date="2020-05" db="EMBL/GenBank/DDBJ databases">
        <title>The draft genome sequence of Maribacter arenosus CAU 1321.</title>
        <authorList>
            <person name="Mu L."/>
        </authorList>
    </citation>
    <scope>NUCLEOTIDE SEQUENCE [LARGE SCALE GENOMIC DNA]</scope>
    <source>
        <strain evidence="3 4">CAU 1321</strain>
    </source>
</reference>
<dbReference type="PANTHER" id="PTHR24321:SF8">
    <property type="entry name" value="ESTRADIOL 17-BETA-DEHYDROGENASE 8-RELATED"/>
    <property type="match status" value="1"/>
</dbReference>
<keyword evidence="2" id="KW-0560">Oxidoreductase</keyword>
<dbReference type="EMBL" id="JABTCG010000001">
    <property type="protein sequence ID" value="MBD0849848.1"/>
    <property type="molecule type" value="Genomic_DNA"/>
</dbReference>
<evidence type="ECO:0000256" key="2">
    <source>
        <dbReference type="ARBA" id="ARBA00023002"/>
    </source>
</evidence>
<name>A0ABR7V832_9FLAO</name>
<dbReference type="PRINTS" id="PR00081">
    <property type="entry name" value="GDHRDH"/>
</dbReference>
<dbReference type="InterPro" id="IPR002347">
    <property type="entry name" value="SDR_fam"/>
</dbReference>
<dbReference type="Pfam" id="PF13561">
    <property type="entry name" value="adh_short_C2"/>
    <property type="match status" value="1"/>
</dbReference>
<proteinExistence type="inferred from homology"/>
<dbReference type="RefSeq" id="WP_188312948.1">
    <property type="nucleotide sequence ID" value="NZ_JABTCG010000001.1"/>
</dbReference>
<keyword evidence="4" id="KW-1185">Reference proteome</keyword>
<protein>
    <submittedName>
        <fullName evidence="3">SDR family oxidoreductase</fullName>
    </submittedName>
</protein>